<dbReference type="AlphaFoldDB" id="A0A553GWN5"/>
<comment type="domain">
    <text evidence="5">Contains a C-terminal catalytic domain, and an N-terminal region which modulates catalytic activity.</text>
</comment>
<evidence type="ECO:0000256" key="5">
    <source>
        <dbReference type="HAMAP-Rule" id="MF_00099"/>
    </source>
</evidence>
<dbReference type="PANTHER" id="PTHR42872:SF6">
    <property type="entry name" value="PROTEIN-GLUTAMATE METHYLESTERASE_PROTEIN-GLUTAMINE GLUTAMINASE"/>
    <property type="match status" value="1"/>
</dbReference>
<dbReference type="InterPro" id="IPR008248">
    <property type="entry name" value="CheB-like"/>
</dbReference>
<dbReference type="PIRSF" id="PIRSF000876">
    <property type="entry name" value="RR_chemtxs_CheB"/>
    <property type="match status" value="1"/>
</dbReference>
<dbReference type="PROSITE" id="PS50110">
    <property type="entry name" value="RESPONSE_REGULATORY"/>
    <property type="match status" value="1"/>
</dbReference>
<keyword evidence="11" id="KW-1185">Reference proteome</keyword>
<dbReference type="GO" id="GO:0008984">
    <property type="term" value="F:protein-glutamate methylesterase activity"/>
    <property type="evidence" value="ECO:0007669"/>
    <property type="project" value="UniProtKB-UniRule"/>
</dbReference>
<dbReference type="GO" id="GO:0005737">
    <property type="term" value="C:cytoplasm"/>
    <property type="evidence" value="ECO:0007669"/>
    <property type="project" value="UniProtKB-SubCell"/>
</dbReference>
<name>A0A553GWN5_9PSED</name>
<feature type="domain" description="CheB-type methylesterase" evidence="9">
    <location>
        <begin position="163"/>
        <end position="342"/>
    </location>
</feature>
<dbReference type="Pfam" id="PF00072">
    <property type="entry name" value="Response_reg"/>
    <property type="match status" value="1"/>
</dbReference>
<dbReference type="GO" id="GO:0000156">
    <property type="term" value="F:phosphorelay response regulator activity"/>
    <property type="evidence" value="ECO:0007669"/>
    <property type="project" value="InterPro"/>
</dbReference>
<comment type="catalytic activity">
    <reaction evidence="4 5">
        <text>[protein]-L-glutamate 5-O-methyl ester + H2O = L-glutamyl-[protein] + methanol + H(+)</text>
        <dbReference type="Rhea" id="RHEA:23236"/>
        <dbReference type="Rhea" id="RHEA-COMP:10208"/>
        <dbReference type="Rhea" id="RHEA-COMP:10311"/>
        <dbReference type="ChEBI" id="CHEBI:15377"/>
        <dbReference type="ChEBI" id="CHEBI:15378"/>
        <dbReference type="ChEBI" id="CHEBI:17790"/>
        <dbReference type="ChEBI" id="CHEBI:29973"/>
        <dbReference type="ChEBI" id="CHEBI:82795"/>
        <dbReference type="EC" id="3.1.1.61"/>
    </reaction>
</comment>
<comment type="similarity">
    <text evidence="5">Belongs to the CheB family.</text>
</comment>
<dbReference type="PROSITE" id="PS50122">
    <property type="entry name" value="CHEB"/>
    <property type="match status" value="1"/>
</dbReference>
<keyword evidence="5 7" id="KW-0597">Phosphoprotein</keyword>
<dbReference type="SUPFAM" id="SSF52738">
    <property type="entry name" value="Methylesterase CheB, C-terminal domain"/>
    <property type="match status" value="1"/>
</dbReference>
<comment type="caution">
    <text evidence="10">The sequence shown here is derived from an EMBL/GenBank/DDBJ whole genome shotgun (WGS) entry which is preliminary data.</text>
</comment>
<dbReference type="SMART" id="SM00448">
    <property type="entry name" value="REC"/>
    <property type="match status" value="1"/>
</dbReference>
<dbReference type="GO" id="GO:0006935">
    <property type="term" value="P:chemotaxis"/>
    <property type="evidence" value="ECO:0007669"/>
    <property type="project" value="UniProtKB-UniRule"/>
</dbReference>
<dbReference type="InterPro" id="IPR000673">
    <property type="entry name" value="Sig_transdc_resp-reg_Me-estase"/>
</dbReference>
<keyword evidence="2 5" id="KW-0145">Chemotaxis</keyword>
<evidence type="ECO:0000256" key="2">
    <source>
        <dbReference type="ARBA" id="ARBA00022500"/>
    </source>
</evidence>
<comment type="function">
    <text evidence="5">Involved in chemotaxis. Part of a chemotaxis signal transduction system that modulates chemotaxis in response to various stimuli. Catalyzes the demethylation of specific methylglutamate residues introduced into the chemoreceptors (methyl-accepting chemotaxis proteins or MCP) by CheR. Also mediates the irreversible deamidation of specific glutamine residues to glutamic acid.</text>
</comment>
<evidence type="ECO:0000256" key="7">
    <source>
        <dbReference type="PROSITE-ProRule" id="PRU00169"/>
    </source>
</evidence>
<dbReference type="InterPro" id="IPR035909">
    <property type="entry name" value="CheB_C"/>
</dbReference>
<comment type="subcellular location">
    <subcellularLocation>
        <location evidence="5">Cytoplasm</location>
    </subcellularLocation>
</comment>
<evidence type="ECO:0000313" key="11">
    <source>
        <dbReference type="Proteomes" id="UP000315235"/>
    </source>
</evidence>
<dbReference type="CDD" id="cd17541">
    <property type="entry name" value="REC_CheB-like"/>
    <property type="match status" value="1"/>
</dbReference>
<dbReference type="Pfam" id="PF01339">
    <property type="entry name" value="CheB_methylest"/>
    <property type="match status" value="1"/>
</dbReference>
<dbReference type="HAMAP" id="MF_00099">
    <property type="entry name" value="CheB_chemtxs"/>
    <property type="match status" value="1"/>
</dbReference>
<dbReference type="EMBL" id="VJOY01000010">
    <property type="protein sequence ID" value="TRX73916.1"/>
    <property type="molecule type" value="Genomic_DNA"/>
</dbReference>
<dbReference type="InterPro" id="IPR011006">
    <property type="entry name" value="CheY-like_superfamily"/>
</dbReference>
<dbReference type="InterPro" id="IPR001789">
    <property type="entry name" value="Sig_transdc_resp-reg_receiver"/>
</dbReference>
<dbReference type="Gene3D" id="3.40.50.180">
    <property type="entry name" value="Methylesterase CheB, C-terminal domain"/>
    <property type="match status" value="1"/>
</dbReference>
<gene>
    <name evidence="5" type="primary">cheB</name>
    <name evidence="10" type="ORF">FM069_14305</name>
</gene>
<dbReference type="Proteomes" id="UP000315235">
    <property type="component" value="Unassembled WGS sequence"/>
</dbReference>
<dbReference type="EC" id="3.1.1.61" evidence="5"/>
<dbReference type="PANTHER" id="PTHR42872">
    <property type="entry name" value="PROTEIN-GLUTAMATE METHYLESTERASE/PROTEIN-GLUTAMINE GLUTAMINASE"/>
    <property type="match status" value="1"/>
</dbReference>
<dbReference type="Gene3D" id="3.40.50.2300">
    <property type="match status" value="1"/>
</dbReference>
<dbReference type="RefSeq" id="WP_143489043.1">
    <property type="nucleotide sequence ID" value="NZ_VJOY01000010.1"/>
</dbReference>
<comment type="PTM">
    <text evidence="5">Phosphorylated by CheA. Phosphorylation of the N-terminal regulatory domain activates the methylesterase activity.</text>
</comment>
<dbReference type="SUPFAM" id="SSF52172">
    <property type="entry name" value="CheY-like"/>
    <property type="match status" value="1"/>
</dbReference>
<evidence type="ECO:0000313" key="10">
    <source>
        <dbReference type="EMBL" id="TRX73916.1"/>
    </source>
</evidence>
<sequence length="365" mass="39113">MIKVFIVDDSALVRQVLTSCLDNHPGIRVIGQAADPLFALEKMRHDWPDVLVLDVEMPRMDGITFLRKIMAERPTPAIICSTLTESGAAITLDALSAGAVGVFTKAKLGLKESLHQMSGELIKQIEQAARAHPQTFTRAATPAPAPAASAAPAHQAAPAVDVFATTDQVVALGTSTGGTQALEFVLRQLQRDCPGIVIVQHMPEKFTAAFSQRLDSLCQIEVREACHMDRVRSGLALVAPGGKHMQLKRSGAQYFVEVLDGPPVNRHKPSVDVLFRSVAKHAGQNAMGMIMTGMGDDGARGLLSMREAGARTVAQDEASCVVFGMPKEALRMGAAEVVEPLSAFPRLIQLYGRQGADPRRGGMPR</sequence>
<feature type="modified residue" description="4-aspartylphosphate" evidence="5 7">
    <location>
        <position position="54"/>
    </location>
</feature>
<keyword evidence="1 5" id="KW-0963">Cytoplasm</keyword>
<feature type="domain" description="Response regulatory" evidence="8">
    <location>
        <begin position="3"/>
        <end position="120"/>
    </location>
</feature>
<dbReference type="CDD" id="cd16432">
    <property type="entry name" value="CheB_Rec"/>
    <property type="match status" value="1"/>
</dbReference>
<evidence type="ECO:0000259" key="9">
    <source>
        <dbReference type="PROSITE" id="PS50122"/>
    </source>
</evidence>
<protein>
    <recommendedName>
        <fullName evidence="5">Protein-glutamate methylesterase/protein-glutamine glutaminase</fullName>
        <ecNumber evidence="5">3.1.1.61</ecNumber>
        <ecNumber evidence="5">3.5.1.44</ecNumber>
    </recommendedName>
</protein>
<evidence type="ECO:0000256" key="6">
    <source>
        <dbReference type="PROSITE-ProRule" id="PRU00050"/>
    </source>
</evidence>
<evidence type="ECO:0000259" key="8">
    <source>
        <dbReference type="PROSITE" id="PS50110"/>
    </source>
</evidence>
<evidence type="ECO:0000256" key="3">
    <source>
        <dbReference type="ARBA" id="ARBA00022801"/>
    </source>
</evidence>
<comment type="catalytic activity">
    <reaction evidence="5">
        <text>L-glutaminyl-[protein] + H2O = L-glutamyl-[protein] + NH4(+)</text>
        <dbReference type="Rhea" id="RHEA:16441"/>
        <dbReference type="Rhea" id="RHEA-COMP:10207"/>
        <dbReference type="Rhea" id="RHEA-COMP:10208"/>
        <dbReference type="ChEBI" id="CHEBI:15377"/>
        <dbReference type="ChEBI" id="CHEBI:28938"/>
        <dbReference type="ChEBI" id="CHEBI:29973"/>
        <dbReference type="ChEBI" id="CHEBI:30011"/>
        <dbReference type="EC" id="3.5.1.44"/>
    </reaction>
</comment>
<feature type="active site" evidence="5 6">
    <location>
        <position position="175"/>
    </location>
</feature>
<dbReference type="OrthoDB" id="9793421at2"/>
<proteinExistence type="inferred from homology"/>
<keyword evidence="3 5" id="KW-0378">Hydrolase</keyword>
<feature type="active site" evidence="5 6">
    <location>
        <position position="201"/>
    </location>
</feature>
<evidence type="ECO:0000256" key="4">
    <source>
        <dbReference type="ARBA" id="ARBA00048267"/>
    </source>
</evidence>
<dbReference type="NCBIfam" id="NF009206">
    <property type="entry name" value="PRK12555.1"/>
    <property type="match status" value="1"/>
</dbReference>
<dbReference type="NCBIfam" id="NF001965">
    <property type="entry name" value="PRK00742.1"/>
    <property type="match status" value="1"/>
</dbReference>
<dbReference type="EC" id="3.5.1.44" evidence="5"/>
<feature type="active site" evidence="5 6">
    <location>
        <position position="297"/>
    </location>
</feature>
<organism evidence="10 11">
    <name type="scientific">Pseudomonas mangiferae</name>
    <dbReference type="NCBI Taxonomy" id="2593654"/>
    <lineage>
        <taxon>Bacteria</taxon>
        <taxon>Pseudomonadati</taxon>
        <taxon>Pseudomonadota</taxon>
        <taxon>Gammaproteobacteria</taxon>
        <taxon>Pseudomonadales</taxon>
        <taxon>Pseudomonadaceae</taxon>
        <taxon>Pseudomonas</taxon>
    </lineage>
</organism>
<dbReference type="GO" id="GO:0050568">
    <property type="term" value="F:protein-glutamine glutaminase activity"/>
    <property type="evidence" value="ECO:0007669"/>
    <property type="project" value="UniProtKB-UniRule"/>
</dbReference>
<reference evidence="10 11" key="1">
    <citation type="submission" date="2019-07" db="EMBL/GenBank/DDBJ databases">
        <title>Pseudomonas mangiferae sp. nov., isolated from bark of mango tree in Thailand.</title>
        <authorList>
            <person name="Srisuk N."/>
            <person name="Anurat P."/>
        </authorList>
    </citation>
    <scope>NUCLEOTIDE SEQUENCE [LARGE SCALE GENOMIC DNA]</scope>
    <source>
        <strain evidence="10 11">DMKU_BBB3-04</strain>
    </source>
</reference>
<accession>A0A553GWN5</accession>
<evidence type="ECO:0000256" key="1">
    <source>
        <dbReference type="ARBA" id="ARBA00022490"/>
    </source>
</evidence>